<comment type="caution">
    <text evidence="3">The sequence shown here is derived from an EMBL/GenBank/DDBJ whole genome shotgun (WGS) entry which is preliminary data.</text>
</comment>
<proteinExistence type="predicted"/>
<sequence length="269" mass="28720">MTTKAKIWLMILVPIAIILSVYITWYLSTNKSSADISTLSNQNQSALTTTAVGITTTTTATGTYQLVFEAGYNLIGLPYYYSPNDAKSVFQNSVSKDIYALVDNSWASIFESSATITPGQALWVKETAGEVIKSSDIPVIANPVQTDKPFTIKLKKGWNALANPFPQDIKFSPSIEVSEKGIMTLENAIKTKIISSSYVASPSDSKYVEIKSGELLKQFQGFVINSGGENLSLVFSPPAGETSATSAVATSATTSTSSASTTTTTTSIE</sequence>
<reference evidence="3 4" key="1">
    <citation type="journal article" date="2015" name="Nature">
        <title>rRNA introns, odd ribosomes, and small enigmatic genomes across a large radiation of phyla.</title>
        <authorList>
            <person name="Brown C.T."/>
            <person name="Hug L.A."/>
            <person name="Thomas B.C."/>
            <person name="Sharon I."/>
            <person name="Castelle C.J."/>
            <person name="Singh A."/>
            <person name="Wilkins M.J."/>
            <person name="Williams K.H."/>
            <person name="Banfield J.F."/>
        </authorList>
    </citation>
    <scope>NUCLEOTIDE SEQUENCE [LARGE SCALE GENOMIC DNA]</scope>
</reference>
<evidence type="ECO:0000256" key="1">
    <source>
        <dbReference type="SAM" id="MobiDB-lite"/>
    </source>
</evidence>
<dbReference type="Proteomes" id="UP000034316">
    <property type="component" value="Unassembled WGS sequence"/>
</dbReference>
<evidence type="ECO:0000313" key="4">
    <source>
        <dbReference type="Proteomes" id="UP000034316"/>
    </source>
</evidence>
<dbReference type="STRING" id="1618333.UR93_C0003G0008"/>
<feature type="transmembrane region" description="Helical" evidence="2">
    <location>
        <begin position="7"/>
        <end position="27"/>
    </location>
</feature>
<gene>
    <name evidence="3" type="ORF">UR93_C0003G0008</name>
</gene>
<accession>A0A0G0DJU6</accession>
<organism evidence="3 4">
    <name type="scientific">Berkelbacteria bacterium GW2011_GWA2_35_9</name>
    <dbReference type="NCBI Taxonomy" id="1618333"/>
    <lineage>
        <taxon>Bacteria</taxon>
        <taxon>Candidatus Berkelbacteria</taxon>
    </lineage>
</organism>
<protein>
    <submittedName>
        <fullName evidence="3">Uncharacterized protein</fullName>
    </submittedName>
</protein>
<evidence type="ECO:0000313" key="3">
    <source>
        <dbReference type="EMBL" id="KKP89071.1"/>
    </source>
</evidence>
<keyword evidence="2" id="KW-1133">Transmembrane helix</keyword>
<dbReference type="AlphaFoldDB" id="A0A0G0DJU6"/>
<keyword evidence="2" id="KW-0812">Transmembrane</keyword>
<feature type="region of interest" description="Disordered" evidence="1">
    <location>
        <begin position="246"/>
        <end position="269"/>
    </location>
</feature>
<keyword evidence="2" id="KW-0472">Membrane</keyword>
<dbReference type="EMBL" id="LBRB01000003">
    <property type="protein sequence ID" value="KKP89071.1"/>
    <property type="molecule type" value="Genomic_DNA"/>
</dbReference>
<name>A0A0G0DJU6_9BACT</name>
<evidence type="ECO:0000256" key="2">
    <source>
        <dbReference type="SAM" id="Phobius"/>
    </source>
</evidence>